<name>A0A1U7PW27_9FLAO</name>
<protein>
    <recommendedName>
        <fullName evidence="5">Secreted protein</fullName>
    </recommendedName>
</protein>
<sequence>MKTSISLICILLLGTMISCRMEEDGSYIPNTALPLNGIAGKASSPANSPSPPHGTVKRDGDDAEDKDKTRKDNQDWKHEPGQ</sequence>
<accession>A0A1U7PW27</accession>
<feature type="signal peptide" evidence="2">
    <location>
        <begin position="1"/>
        <end position="21"/>
    </location>
</feature>
<keyword evidence="2" id="KW-0732">Signal</keyword>
<dbReference type="EMBL" id="FTPU01000007">
    <property type="protein sequence ID" value="SIT96183.1"/>
    <property type="molecule type" value="Genomic_DNA"/>
</dbReference>
<feature type="region of interest" description="Disordered" evidence="1">
    <location>
        <begin position="35"/>
        <end position="82"/>
    </location>
</feature>
<evidence type="ECO:0008006" key="5">
    <source>
        <dbReference type="Google" id="ProtNLM"/>
    </source>
</evidence>
<reference evidence="4" key="1">
    <citation type="submission" date="2016-10" db="EMBL/GenBank/DDBJ databases">
        <authorList>
            <person name="Varghese N."/>
            <person name="Submissions S."/>
        </authorList>
    </citation>
    <scope>NUCLEOTIDE SEQUENCE [LARGE SCALE GENOMIC DNA]</scope>
    <source>
        <strain evidence="4">DSM 19482</strain>
    </source>
</reference>
<evidence type="ECO:0000313" key="3">
    <source>
        <dbReference type="EMBL" id="SIT96183.1"/>
    </source>
</evidence>
<dbReference type="AlphaFoldDB" id="A0A1U7PW27"/>
<evidence type="ECO:0000256" key="2">
    <source>
        <dbReference type="SAM" id="SignalP"/>
    </source>
</evidence>
<feature type="compositionally biased region" description="Basic and acidic residues" evidence="1">
    <location>
        <begin position="56"/>
        <end position="82"/>
    </location>
</feature>
<organism evidence="3 4">
    <name type="scientific">Epilithonimonas bovis DSM 19482</name>
    <dbReference type="NCBI Taxonomy" id="1121284"/>
    <lineage>
        <taxon>Bacteria</taxon>
        <taxon>Pseudomonadati</taxon>
        <taxon>Bacteroidota</taxon>
        <taxon>Flavobacteriia</taxon>
        <taxon>Flavobacteriales</taxon>
        <taxon>Weeksellaceae</taxon>
        <taxon>Chryseobacterium group</taxon>
        <taxon>Epilithonimonas</taxon>
    </lineage>
</organism>
<gene>
    <name evidence="3" type="ORF">SAMN05660493_00856</name>
</gene>
<evidence type="ECO:0000313" key="4">
    <source>
        <dbReference type="Proteomes" id="UP000187261"/>
    </source>
</evidence>
<dbReference type="PROSITE" id="PS51257">
    <property type="entry name" value="PROKAR_LIPOPROTEIN"/>
    <property type="match status" value="1"/>
</dbReference>
<evidence type="ECO:0000256" key="1">
    <source>
        <dbReference type="SAM" id="MobiDB-lite"/>
    </source>
</evidence>
<feature type="chain" id="PRO_5012798417" description="Secreted protein" evidence="2">
    <location>
        <begin position="22"/>
        <end position="82"/>
    </location>
</feature>
<dbReference type="Proteomes" id="UP000187261">
    <property type="component" value="Unassembled WGS sequence"/>
</dbReference>
<keyword evidence="4" id="KW-1185">Reference proteome</keyword>
<dbReference type="RefSeq" id="WP_143745941.1">
    <property type="nucleotide sequence ID" value="NZ_FTPU01000007.1"/>
</dbReference>
<proteinExistence type="predicted"/>